<dbReference type="AlphaFoldDB" id="A0A5A8CR20"/>
<protein>
    <submittedName>
        <fullName evidence="2">Uncharacterized protein</fullName>
    </submittedName>
</protein>
<dbReference type="EMBL" id="VLTM01000014">
    <property type="protein sequence ID" value="KAA0165126.1"/>
    <property type="molecule type" value="Genomic_DNA"/>
</dbReference>
<reference evidence="6 7" key="1">
    <citation type="submission" date="2019-07" db="EMBL/GenBank/DDBJ databases">
        <title>Genomes of Cafeteria roenbergensis.</title>
        <authorList>
            <person name="Fischer M.G."/>
            <person name="Hackl T."/>
            <person name="Roman M."/>
        </authorList>
    </citation>
    <scope>NUCLEOTIDE SEQUENCE [LARGE SCALE GENOMIC DNA]</scope>
    <source>
        <strain evidence="2 7">BVI</strain>
        <strain evidence="3 9">Cflag</strain>
        <strain evidence="5 6">E4-10P</strain>
        <strain evidence="4 8">RCC970-E3</strain>
    </source>
</reference>
<sequence>MPRGKKKQTSEAPHAASATSAAASSKAARDTPEPSARGTSAEMPTVALSEGLALKEEGNKLFKDGEYSGAIRKYKQGILRTRGLVTRTSAMAMFAVSRGVAPLTEEEEFELVRLTQSLHANLSACYLKKSEWDKAVRYAAVVLDSDPGNVKSMLRLGQAYNQLGDLVGADRILTKAASLHTRPDALGKALRETLREVRTKLRSRDVHRGPSSAASAMSGSGADAGSAESEGRGYDDAGEDAADDDDDASAEPSMGTEVGEDGEDGVVSPAAEA</sequence>
<organism evidence="2 7">
    <name type="scientific">Cafeteria roenbergensis</name>
    <name type="common">Marine flagellate</name>
    <dbReference type="NCBI Taxonomy" id="33653"/>
    <lineage>
        <taxon>Eukaryota</taxon>
        <taxon>Sar</taxon>
        <taxon>Stramenopiles</taxon>
        <taxon>Bigyra</taxon>
        <taxon>Opalozoa</taxon>
        <taxon>Bicosoecida</taxon>
        <taxon>Cafeteriaceae</taxon>
        <taxon>Cafeteria</taxon>
    </lineage>
</organism>
<feature type="region of interest" description="Disordered" evidence="1">
    <location>
        <begin position="1"/>
        <end position="44"/>
    </location>
</feature>
<evidence type="ECO:0000313" key="5">
    <source>
        <dbReference type="EMBL" id="KAA0175610.1"/>
    </source>
</evidence>
<dbReference type="Gene3D" id="1.25.40.10">
    <property type="entry name" value="Tetratricopeptide repeat domain"/>
    <property type="match status" value="1"/>
</dbReference>
<dbReference type="EMBL" id="VLTN01000009">
    <property type="protein sequence ID" value="KAA0154904.1"/>
    <property type="molecule type" value="Genomic_DNA"/>
</dbReference>
<evidence type="ECO:0000313" key="7">
    <source>
        <dbReference type="Proteomes" id="UP000323011"/>
    </source>
</evidence>
<evidence type="ECO:0000313" key="9">
    <source>
        <dbReference type="Proteomes" id="UP000325113"/>
    </source>
</evidence>
<keyword evidence="7" id="KW-1185">Reference proteome</keyword>
<evidence type="ECO:0000313" key="4">
    <source>
        <dbReference type="EMBL" id="KAA0170225.1"/>
    </source>
</evidence>
<dbReference type="InterPro" id="IPR050754">
    <property type="entry name" value="FKBP4/5/8-like"/>
</dbReference>
<accession>A0A5A8CR20</accession>
<feature type="compositionally biased region" description="Basic and acidic residues" evidence="1">
    <location>
        <begin position="199"/>
        <end position="208"/>
    </location>
</feature>
<dbReference type="OMA" id="RSGHHEK"/>
<comment type="caution">
    <text evidence="2">The sequence shown here is derived from an EMBL/GenBank/DDBJ whole genome shotgun (WGS) entry which is preliminary data.</text>
</comment>
<dbReference type="Proteomes" id="UP000323011">
    <property type="component" value="Unassembled WGS sequence"/>
</dbReference>
<feature type="region of interest" description="Disordered" evidence="1">
    <location>
        <begin position="199"/>
        <end position="273"/>
    </location>
</feature>
<feature type="compositionally biased region" description="Low complexity" evidence="1">
    <location>
        <begin position="10"/>
        <end position="26"/>
    </location>
</feature>
<evidence type="ECO:0000313" key="3">
    <source>
        <dbReference type="EMBL" id="KAA0165126.1"/>
    </source>
</evidence>
<dbReference type="EMBL" id="VLTO01000013">
    <property type="protein sequence ID" value="KAA0175610.1"/>
    <property type="molecule type" value="Genomic_DNA"/>
</dbReference>
<name>A0A5A8CR20_CAFRO</name>
<dbReference type="Proteomes" id="UP000324907">
    <property type="component" value="Unassembled WGS sequence"/>
</dbReference>
<dbReference type="InterPro" id="IPR011990">
    <property type="entry name" value="TPR-like_helical_dom_sf"/>
</dbReference>
<evidence type="ECO:0000256" key="1">
    <source>
        <dbReference type="SAM" id="MobiDB-lite"/>
    </source>
</evidence>
<evidence type="ECO:0000313" key="6">
    <source>
        <dbReference type="Proteomes" id="UP000322899"/>
    </source>
</evidence>
<gene>
    <name evidence="5" type="ORF">FNF27_03023</name>
    <name evidence="4" type="ORF">FNF28_01647</name>
    <name evidence="2" type="ORF">FNF29_02045</name>
    <name evidence="3" type="ORF">FNF31_02142</name>
</gene>
<evidence type="ECO:0000313" key="8">
    <source>
        <dbReference type="Proteomes" id="UP000324907"/>
    </source>
</evidence>
<dbReference type="SUPFAM" id="SSF48452">
    <property type="entry name" value="TPR-like"/>
    <property type="match status" value="1"/>
</dbReference>
<feature type="compositionally biased region" description="Low complexity" evidence="1">
    <location>
        <begin position="209"/>
        <end position="228"/>
    </location>
</feature>
<dbReference type="OrthoDB" id="434160at2759"/>
<dbReference type="Proteomes" id="UP000325113">
    <property type="component" value="Unassembled WGS sequence"/>
</dbReference>
<proteinExistence type="predicted"/>
<evidence type="ECO:0000313" key="2">
    <source>
        <dbReference type="EMBL" id="KAA0154904.1"/>
    </source>
</evidence>
<dbReference type="PANTHER" id="PTHR46512">
    <property type="entry name" value="PEPTIDYLPROLYL ISOMERASE"/>
    <property type="match status" value="1"/>
</dbReference>
<dbReference type="Proteomes" id="UP000322899">
    <property type="component" value="Unassembled WGS sequence"/>
</dbReference>
<dbReference type="EMBL" id="VLTL01000015">
    <property type="protein sequence ID" value="KAA0170225.1"/>
    <property type="molecule type" value="Genomic_DNA"/>
</dbReference>
<feature type="compositionally biased region" description="Acidic residues" evidence="1">
    <location>
        <begin position="236"/>
        <end position="249"/>
    </location>
</feature>